<dbReference type="NCBIfam" id="TIGR00229">
    <property type="entry name" value="sensory_box"/>
    <property type="match status" value="1"/>
</dbReference>
<dbReference type="STRING" id="1005945.SAMN05216561_11491"/>
<evidence type="ECO:0000256" key="5">
    <source>
        <dbReference type="ARBA" id="ARBA00022777"/>
    </source>
</evidence>
<feature type="modified residue" description="4-aspartylphosphate" evidence="6">
    <location>
        <position position="531"/>
    </location>
</feature>
<dbReference type="SUPFAM" id="SSF52172">
    <property type="entry name" value="CheY-like"/>
    <property type="match status" value="1"/>
</dbReference>
<dbReference type="InterPro" id="IPR000700">
    <property type="entry name" value="PAS-assoc_C"/>
</dbReference>
<dbReference type="AlphaFoldDB" id="A0A1I3LU71"/>
<evidence type="ECO:0000259" key="7">
    <source>
        <dbReference type="PROSITE" id="PS50110"/>
    </source>
</evidence>
<dbReference type="PROSITE" id="PS50110">
    <property type="entry name" value="RESPONSE_REGULATORY"/>
    <property type="match status" value="1"/>
</dbReference>
<evidence type="ECO:0000256" key="2">
    <source>
        <dbReference type="ARBA" id="ARBA00012438"/>
    </source>
</evidence>
<dbReference type="InterPro" id="IPR011006">
    <property type="entry name" value="CheY-like_superfamily"/>
</dbReference>
<feature type="domain" description="Response regulatory" evidence="7">
    <location>
        <begin position="480"/>
        <end position="595"/>
    </location>
</feature>
<proteinExistence type="predicted"/>
<evidence type="ECO:0000313" key="10">
    <source>
        <dbReference type="Proteomes" id="UP000198649"/>
    </source>
</evidence>
<dbReference type="Pfam" id="PF00072">
    <property type="entry name" value="Response_reg"/>
    <property type="match status" value="1"/>
</dbReference>
<dbReference type="SMART" id="SM00086">
    <property type="entry name" value="PAC"/>
    <property type="match status" value="1"/>
</dbReference>
<dbReference type="InterPro" id="IPR052162">
    <property type="entry name" value="Sensor_kinase/Photoreceptor"/>
</dbReference>
<dbReference type="GO" id="GO:0004673">
    <property type="term" value="F:protein histidine kinase activity"/>
    <property type="evidence" value="ECO:0007669"/>
    <property type="project" value="UniProtKB-EC"/>
</dbReference>
<dbReference type="PANTHER" id="PTHR43304:SF1">
    <property type="entry name" value="PAC DOMAIN-CONTAINING PROTEIN"/>
    <property type="match status" value="1"/>
</dbReference>
<dbReference type="Pfam" id="PF08447">
    <property type="entry name" value="PAS_3"/>
    <property type="match status" value="1"/>
</dbReference>
<evidence type="ECO:0000313" key="9">
    <source>
        <dbReference type="EMBL" id="SFI88289.1"/>
    </source>
</evidence>
<organism evidence="9 10">
    <name type="scientific">Nocardioides psychrotolerans</name>
    <dbReference type="NCBI Taxonomy" id="1005945"/>
    <lineage>
        <taxon>Bacteria</taxon>
        <taxon>Bacillati</taxon>
        <taxon>Actinomycetota</taxon>
        <taxon>Actinomycetes</taxon>
        <taxon>Propionibacteriales</taxon>
        <taxon>Nocardioidaceae</taxon>
        <taxon>Nocardioides</taxon>
    </lineage>
</organism>
<gene>
    <name evidence="9" type="ORF">SAMN05216561_11491</name>
</gene>
<dbReference type="Proteomes" id="UP000198649">
    <property type="component" value="Unassembled WGS sequence"/>
</dbReference>
<evidence type="ECO:0000259" key="8">
    <source>
        <dbReference type="PROSITE" id="PS50113"/>
    </source>
</evidence>
<keyword evidence="5" id="KW-0418">Kinase</keyword>
<comment type="catalytic activity">
    <reaction evidence="1">
        <text>ATP + protein L-histidine = ADP + protein N-phospho-L-histidine.</text>
        <dbReference type="EC" id="2.7.13.3"/>
    </reaction>
</comment>
<dbReference type="InterPro" id="IPR000014">
    <property type="entry name" value="PAS"/>
</dbReference>
<protein>
    <recommendedName>
        <fullName evidence="2">histidine kinase</fullName>
        <ecNumber evidence="2">2.7.13.3</ecNumber>
    </recommendedName>
</protein>
<dbReference type="OrthoDB" id="3782725at2"/>
<evidence type="ECO:0000256" key="6">
    <source>
        <dbReference type="PROSITE-ProRule" id="PRU00169"/>
    </source>
</evidence>
<dbReference type="Gene3D" id="3.30.450.20">
    <property type="entry name" value="PAS domain"/>
    <property type="match status" value="1"/>
</dbReference>
<dbReference type="CDD" id="cd00130">
    <property type="entry name" value="PAS"/>
    <property type="match status" value="1"/>
</dbReference>
<dbReference type="InterPro" id="IPR001789">
    <property type="entry name" value="Sig_transdc_resp-reg_receiver"/>
</dbReference>
<keyword evidence="3 6" id="KW-0597">Phosphoprotein</keyword>
<dbReference type="EC" id="2.7.13.3" evidence="2"/>
<reference evidence="9 10" key="1">
    <citation type="submission" date="2016-10" db="EMBL/GenBank/DDBJ databases">
        <authorList>
            <person name="de Groot N.N."/>
        </authorList>
    </citation>
    <scope>NUCLEOTIDE SEQUENCE [LARGE SCALE GENOMIC DNA]</scope>
    <source>
        <strain evidence="9 10">CGMCC 1.11156</strain>
    </source>
</reference>
<dbReference type="SMART" id="SM00448">
    <property type="entry name" value="REC"/>
    <property type="match status" value="1"/>
</dbReference>
<evidence type="ECO:0000256" key="1">
    <source>
        <dbReference type="ARBA" id="ARBA00000085"/>
    </source>
</evidence>
<dbReference type="RefSeq" id="WP_091115474.1">
    <property type="nucleotide sequence ID" value="NZ_BKAF01000017.1"/>
</dbReference>
<dbReference type="GO" id="GO:0000160">
    <property type="term" value="P:phosphorelay signal transduction system"/>
    <property type="evidence" value="ECO:0007669"/>
    <property type="project" value="InterPro"/>
</dbReference>
<accession>A0A1I3LU71</accession>
<keyword evidence="4" id="KW-0808">Transferase</keyword>
<dbReference type="Gene3D" id="2.10.70.100">
    <property type="match status" value="1"/>
</dbReference>
<keyword evidence="10" id="KW-1185">Reference proteome</keyword>
<dbReference type="Gene3D" id="3.40.50.2300">
    <property type="match status" value="1"/>
</dbReference>
<dbReference type="PANTHER" id="PTHR43304">
    <property type="entry name" value="PHYTOCHROME-LIKE PROTEIN CPH1"/>
    <property type="match status" value="1"/>
</dbReference>
<evidence type="ECO:0000256" key="4">
    <source>
        <dbReference type="ARBA" id="ARBA00022679"/>
    </source>
</evidence>
<dbReference type="InterPro" id="IPR035965">
    <property type="entry name" value="PAS-like_dom_sf"/>
</dbReference>
<evidence type="ECO:0000256" key="3">
    <source>
        <dbReference type="ARBA" id="ARBA00022553"/>
    </source>
</evidence>
<dbReference type="InterPro" id="IPR013655">
    <property type="entry name" value="PAS_fold_3"/>
</dbReference>
<name>A0A1I3LU71_9ACTN</name>
<dbReference type="InterPro" id="IPR001610">
    <property type="entry name" value="PAC"/>
</dbReference>
<sequence length="606" mass="65476">MKIAPESLLSQLADGCVHPPDVATLLTRSLPLVLEVTGAGSAYVLRGQVEDVQVVAHAGAQLPSDALSSNMADEHPGWRDLPVPSSWREGGVSTALAHRLSGQPGPLVLVLTYHRDATRSDLLDLVGALLETAVRGAQSAADLADLTQRVDNAQHLAGMGDYDWHIASDTNRWSDQLYRIYGHEPQSFNASYERFISHLHPDDRERIMAIHQQAYASGEPYQMIERVQRPTGETRYLSSNGQVLMDATGTPVRMRGTCIDITDLVLSEQEVARVSARFEALVESSRDAIMVLQGRLVVQTNDRGRALLGGDPVGLPLDRFVHVEGAESLGVPGQGLEGQELTLDVFTTELNPGVDDDLVAVFVRDATPRLASEALAVSLGEAQVRRRQAVEINDNIIQGLTASVYCLEDSNVSTAAEYVQLTLASARAMMNDLLEPLDGEDLKPGDLVRQSATTLRGRTEAAAGPDPTPVVVAPVTSDRRVLIVDDSEDMRMLVRLFLDRKEGVQVVGEAATGREGIRLALEMQPDLVLLDLAMPEMDGLEALPHILTDAPRAKVIVLSGFDHRLGDQALALGASRFVQKGGGLEELMRAIDKTLPFGVPPQRAAG</sequence>
<feature type="domain" description="PAC" evidence="8">
    <location>
        <begin position="221"/>
        <end position="273"/>
    </location>
</feature>
<dbReference type="PROSITE" id="PS50113">
    <property type="entry name" value="PAC"/>
    <property type="match status" value="1"/>
</dbReference>
<dbReference type="SUPFAM" id="SSF55785">
    <property type="entry name" value="PYP-like sensor domain (PAS domain)"/>
    <property type="match status" value="1"/>
</dbReference>
<dbReference type="EMBL" id="FOQG01000014">
    <property type="protein sequence ID" value="SFI88289.1"/>
    <property type="molecule type" value="Genomic_DNA"/>
</dbReference>